<accession>A0A3E3IAE5</accession>
<evidence type="ECO:0000313" key="1">
    <source>
        <dbReference type="EMBL" id="RGE64002.1"/>
    </source>
</evidence>
<dbReference type="AlphaFoldDB" id="A0A3E3IAE5"/>
<dbReference type="RefSeq" id="WP_035323601.1">
    <property type="nucleotide sequence ID" value="NZ_CAMAZV010000009.1"/>
</dbReference>
<gene>
    <name evidence="1" type="ORF">DXC51_02675</name>
</gene>
<dbReference type="GeneID" id="97985815"/>
<sequence>MLRSYHLTHLTDTGKAEKILREMDGLEGVRSVSISEDLKELDVEAEENSFSLIMDRTVNICRRVADGCEITFMFR</sequence>
<comment type="caution">
    <text evidence="1">The sequence shown here is derived from an EMBL/GenBank/DDBJ whole genome shotgun (WGS) entry which is preliminary data.</text>
</comment>
<protein>
    <submittedName>
        <fullName evidence="1">Uncharacterized protein</fullName>
    </submittedName>
</protein>
<dbReference type="EMBL" id="QVLV01000002">
    <property type="protein sequence ID" value="RGE64002.1"/>
    <property type="molecule type" value="Genomic_DNA"/>
</dbReference>
<dbReference type="Proteomes" id="UP000260812">
    <property type="component" value="Unassembled WGS sequence"/>
</dbReference>
<organism evidence="1 2">
    <name type="scientific">Eisenbergiella massiliensis</name>
    <dbReference type="NCBI Taxonomy" id="1720294"/>
    <lineage>
        <taxon>Bacteria</taxon>
        <taxon>Bacillati</taxon>
        <taxon>Bacillota</taxon>
        <taxon>Clostridia</taxon>
        <taxon>Lachnospirales</taxon>
        <taxon>Lachnospiraceae</taxon>
        <taxon>Eisenbergiella</taxon>
    </lineage>
</organism>
<keyword evidence="2" id="KW-1185">Reference proteome</keyword>
<evidence type="ECO:0000313" key="2">
    <source>
        <dbReference type="Proteomes" id="UP000260812"/>
    </source>
</evidence>
<proteinExistence type="predicted"/>
<reference evidence="1 2" key="1">
    <citation type="submission" date="2018-08" db="EMBL/GenBank/DDBJ databases">
        <title>A genome reference for cultivated species of the human gut microbiota.</title>
        <authorList>
            <person name="Zou Y."/>
            <person name="Xue W."/>
            <person name="Luo G."/>
        </authorList>
    </citation>
    <scope>NUCLEOTIDE SEQUENCE [LARGE SCALE GENOMIC DNA]</scope>
    <source>
        <strain evidence="1 2">TF05-5AC</strain>
    </source>
</reference>
<name>A0A3E3IAE5_9FIRM</name>
<dbReference type="GeneID" id="86052319"/>